<gene>
    <name evidence="1" type="ORF">SLEP1_g41352</name>
</gene>
<dbReference type="EMBL" id="BPVZ01000097">
    <property type="protein sequence ID" value="GKV32772.1"/>
    <property type="molecule type" value="Genomic_DNA"/>
</dbReference>
<reference evidence="1 2" key="1">
    <citation type="journal article" date="2021" name="Commun. Biol.">
        <title>The genome of Shorea leprosula (Dipterocarpaceae) highlights the ecological relevance of drought in aseasonal tropical rainforests.</title>
        <authorList>
            <person name="Ng K.K.S."/>
            <person name="Kobayashi M.J."/>
            <person name="Fawcett J.A."/>
            <person name="Hatakeyama M."/>
            <person name="Paape T."/>
            <person name="Ng C.H."/>
            <person name="Ang C.C."/>
            <person name="Tnah L.H."/>
            <person name="Lee C.T."/>
            <person name="Nishiyama T."/>
            <person name="Sese J."/>
            <person name="O'Brien M.J."/>
            <person name="Copetti D."/>
            <person name="Mohd Noor M.I."/>
            <person name="Ong R.C."/>
            <person name="Putra M."/>
            <person name="Sireger I.Z."/>
            <person name="Indrioko S."/>
            <person name="Kosugi Y."/>
            <person name="Izuno A."/>
            <person name="Isagi Y."/>
            <person name="Lee S.L."/>
            <person name="Shimizu K.K."/>
        </authorList>
    </citation>
    <scope>NUCLEOTIDE SEQUENCE [LARGE SCALE GENOMIC DNA]</scope>
    <source>
        <strain evidence="1">214</strain>
    </source>
</reference>
<accession>A0AAV5L7K5</accession>
<dbReference type="AlphaFoldDB" id="A0AAV5L7K5"/>
<keyword evidence="2" id="KW-1185">Reference proteome</keyword>
<dbReference type="Proteomes" id="UP001054252">
    <property type="component" value="Unassembled WGS sequence"/>
</dbReference>
<protein>
    <submittedName>
        <fullName evidence="1">Uncharacterized protein</fullName>
    </submittedName>
</protein>
<comment type="caution">
    <text evidence="1">The sequence shown here is derived from an EMBL/GenBank/DDBJ whole genome shotgun (WGS) entry which is preliminary data.</text>
</comment>
<proteinExistence type="predicted"/>
<name>A0AAV5L7K5_9ROSI</name>
<evidence type="ECO:0000313" key="1">
    <source>
        <dbReference type="EMBL" id="GKV32772.1"/>
    </source>
</evidence>
<evidence type="ECO:0000313" key="2">
    <source>
        <dbReference type="Proteomes" id="UP001054252"/>
    </source>
</evidence>
<sequence length="58" mass="6668">MNWPIKTAKIRKGKVEQKLQQPDLTATESLMWEVVKSIHNDNSNLWTIECQGAGQSER</sequence>
<organism evidence="1 2">
    <name type="scientific">Rubroshorea leprosula</name>
    <dbReference type="NCBI Taxonomy" id="152421"/>
    <lineage>
        <taxon>Eukaryota</taxon>
        <taxon>Viridiplantae</taxon>
        <taxon>Streptophyta</taxon>
        <taxon>Embryophyta</taxon>
        <taxon>Tracheophyta</taxon>
        <taxon>Spermatophyta</taxon>
        <taxon>Magnoliopsida</taxon>
        <taxon>eudicotyledons</taxon>
        <taxon>Gunneridae</taxon>
        <taxon>Pentapetalae</taxon>
        <taxon>rosids</taxon>
        <taxon>malvids</taxon>
        <taxon>Malvales</taxon>
        <taxon>Dipterocarpaceae</taxon>
        <taxon>Rubroshorea</taxon>
    </lineage>
</organism>